<name>A0ABT5SDZ5_9FLAO</name>
<evidence type="ECO:0000313" key="2">
    <source>
        <dbReference type="Proteomes" id="UP001151478"/>
    </source>
</evidence>
<evidence type="ECO:0000313" key="1">
    <source>
        <dbReference type="EMBL" id="MDD7915780.1"/>
    </source>
</evidence>
<dbReference type="Proteomes" id="UP001151478">
    <property type="component" value="Unassembled WGS sequence"/>
</dbReference>
<comment type="caution">
    <text evidence="1">The sequence shown here is derived from an EMBL/GenBank/DDBJ whole genome shotgun (WGS) entry which is preliminary data.</text>
</comment>
<gene>
    <name evidence="1" type="ORF">N5A56_015740</name>
</gene>
<proteinExistence type="predicted"/>
<sequence>MKITNLIFTVFTLLNTTLIAQKTTKTITKTPVSIYTISNISIDKNGFYEINKKLKLANFDFVIVNAIDLDLNRFSINTKHLSKKPSEFIYDDYKRYQDQNLLKGFLLKNDPTRWNLQCRQPNLQ</sequence>
<keyword evidence="2" id="KW-1185">Reference proteome</keyword>
<protein>
    <submittedName>
        <fullName evidence="1">Uncharacterized protein</fullName>
    </submittedName>
</protein>
<organism evidence="1 2">
    <name type="scientific">Polaribacter ponticola</name>
    <dbReference type="NCBI Taxonomy" id="2978475"/>
    <lineage>
        <taxon>Bacteria</taxon>
        <taxon>Pseudomonadati</taxon>
        <taxon>Bacteroidota</taxon>
        <taxon>Flavobacteriia</taxon>
        <taxon>Flavobacteriales</taxon>
        <taxon>Flavobacteriaceae</taxon>
    </lineage>
</organism>
<accession>A0ABT5SDZ5</accession>
<dbReference type="RefSeq" id="WP_265726493.1">
    <property type="nucleotide sequence ID" value="NZ_JAOSLC020000003.1"/>
</dbReference>
<dbReference type="EMBL" id="JAOSLC020000003">
    <property type="protein sequence ID" value="MDD7915780.1"/>
    <property type="molecule type" value="Genomic_DNA"/>
</dbReference>
<reference evidence="1" key="1">
    <citation type="submission" date="2023-02" db="EMBL/GenBank/DDBJ databases">
        <title>Polaribacter ponticola sp. nov., isolated from seawater.</title>
        <authorList>
            <person name="Baek J.H."/>
            <person name="Kim J.M."/>
            <person name="Choi D.G."/>
            <person name="Jeon C.O."/>
        </authorList>
    </citation>
    <scope>NUCLEOTIDE SEQUENCE</scope>
    <source>
        <strain evidence="1">MSW5</strain>
    </source>
</reference>